<evidence type="ECO:0000313" key="2">
    <source>
        <dbReference type="EMBL" id="CAI3987235.1"/>
    </source>
</evidence>
<protein>
    <submittedName>
        <fullName evidence="2">Uncharacterized protein</fullName>
    </submittedName>
</protein>
<organism evidence="2">
    <name type="scientific">Cladocopium goreaui</name>
    <dbReference type="NCBI Taxonomy" id="2562237"/>
    <lineage>
        <taxon>Eukaryota</taxon>
        <taxon>Sar</taxon>
        <taxon>Alveolata</taxon>
        <taxon>Dinophyceae</taxon>
        <taxon>Suessiales</taxon>
        <taxon>Symbiodiniaceae</taxon>
        <taxon>Cladocopium</taxon>
    </lineage>
</organism>
<feature type="compositionally biased region" description="Basic and acidic residues" evidence="1">
    <location>
        <begin position="123"/>
        <end position="132"/>
    </location>
</feature>
<dbReference type="AlphaFoldDB" id="A0A9P1C997"/>
<dbReference type="EMBL" id="CAMXCT010001147">
    <property type="protein sequence ID" value="CAI3987235.1"/>
    <property type="molecule type" value="Genomic_DNA"/>
</dbReference>
<comment type="caution">
    <text evidence="2">The sequence shown here is derived from an EMBL/GenBank/DDBJ whole genome shotgun (WGS) entry which is preliminary data.</text>
</comment>
<dbReference type="EMBL" id="CAMXCT030001147">
    <property type="protein sequence ID" value="CAL4774547.1"/>
    <property type="molecule type" value="Genomic_DNA"/>
</dbReference>
<dbReference type="Proteomes" id="UP001152797">
    <property type="component" value="Unassembled WGS sequence"/>
</dbReference>
<evidence type="ECO:0000313" key="3">
    <source>
        <dbReference type="EMBL" id="CAL1140610.1"/>
    </source>
</evidence>
<name>A0A9P1C997_9DINO</name>
<sequence>MAEKEAADASDTLVFEQDFSQLEQSLEEETWEVDDDDETLELYTPEAKDAEPGAVMVTKGGLASVAELVHQFGSGWKVSRLCMELVCESIDLDSNGTFTVGLAFDDDLEEAVLLACTIRRPRPETKLPREPGDPPEEAEPPKPIALHVNGQVAEEDLGELPKRIELDVQLNWEEKTTLVKHKVRESPTSAEESATSTGFYTTDVAFDVAKAVFLRATGSVRVRLLSLKCSCDT</sequence>
<reference evidence="2" key="1">
    <citation type="submission" date="2022-10" db="EMBL/GenBank/DDBJ databases">
        <authorList>
            <person name="Chen Y."/>
            <person name="Dougan E. K."/>
            <person name="Chan C."/>
            <person name="Rhodes N."/>
            <person name="Thang M."/>
        </authorList>
    </citation>
    <scope>NUCLEOTIDE SEQUENCE</scope>
</reference>
<reference evidence="3" key="2">
    <citation type="submission" date="2024-04" db="EMBL/GenBank/DDBJ databases">
        <authorList>
            <person name="Chen Y."/>
            <person name="Shah S."/>
            <person name="Dougan E. K."/>
            <person name="Thang M."/>
            <person name="Chan C."/>
        </authorList>
    </citation>
    <scope>NUCLEOTIDE SEQUENCE [LARGE SCALE GENOMIC DNA]</scope>
</reference>
<dbReference type="EMBL" id="CAMXCT020001147">
    <property type="protein sequence ID" value="CAL1140610.1"/>
    <property type="molecule type" value="Genomic_DNA"/>
</dbReference>
<feature type="region of interest" description="Disordered" evidence="1">
    <location>
        <begin position="123"/>
        <end position="143"/>
    </location>
</feature>
<evidence type="ECO:0000256" key="1">
    <source>
        <dbReference type="SAM" id="MobiDB-lite"/>
    </source>
</evidence>
<proteinExistence type="predicted"/>
<evidence type="ECO:0000313" key="4">
    <source>
        <dbReference type="Proteomes" id="UP001152797"/>
    </source>
</evidence>
<accession>A0A9P1C997</accession>
<gene>
    <name evidence="2" type="ORF">C1SCF055_LOCUS14526</name>
</gene>
<dbReference type="OrthoDB" id="426657at2759"/>
<keyword evidence="4" id="KW-1185">Reference proteome</keyword>